<feature type="region of interest" description="Disordered" evidence="1">
    <location>
        <begin position="15"/>
        <end position="46"/>
    </location>
</feature>
<feature type="compositionally biased region" description="Basic and acidic residues" evidence="1">
    <location>
        <begin position="35"/>
        <end position="46"/>
    </location>
</feature>
<dbReference type="AlphaFoldDB" id="A0A4S8M014"/>
<proteinExistence type="predicted"/>
<evidence type="ECO:0000313" key="3">
    <source>
        <dbReference type="Proteomes" id="UP000297245"/>
    </source>
</evidence>
<feature type="compositionally biased region" description="Gly residues" evidence="1">
    <location>
        <begin position="16"/>
        <end position="25"/>
    </location>
</feature>
<sequence length="155" mass="17676">MIDVAADVDDLLDLQRGGGADGRSGGSSHEDEVEDGARTGDGKWNRTGLSDREVGWIEGMSNKQTCQYIVMDPSKIGKDFFGNLTCQIRSRYLLSRGTYTRRAYEVDHFGAVARHERRNPSSYDHRVVESRLKKERRRVNVLLSKRMIDFQTKHI</sequence>
<accession>A0A4S8M014</accession>
<dbReference type="Proteomes" id="UP000297245">
    <property type="component" value="Unassembled WGS sequence"/>
</dbReference>
<keyword evidence="3" id="KW-1185">Reference proteome</keyword>
<gene>
    <name evidence="2" type="ORF">K435DRAFT_798398</name>
</gene>
<name>A0A4S8M014_DENBC</name>
<protein>
    <submittedName>
        <fullName evidence="2">Uncharacterized protein</fullName>
    </submittedName>
</protein>
<evidence type="ECO:0000313" key="2">
    <source>
        <dbReference type="EMBL" id="THU95111.1"/>
    </source>
</evidence>
<organism evidence="2 3">
    <name type="scientific">Dendrothele bispora (strain CBS 962.96)</name>
    <dbReference type="NCBI Taxonomy" id="1314807"/>
    <lineage>
        <taxon>Eukaryota</taxon>
        <taxon>Fungi</taxon>
        <taxon>Dikarya</taxon>
        <taxon>Basidiomycota</taxon>
        <taxon>Agaricomycotina</taxon>
        <taxon>Agaricomycetes</taxon>
        <taxon>Agaricomycetidae</taxon>
        <taxon>Agaricales</taxon>
        <taxon>Agaricales incertae sedis</taxon>
        <taxon>Dendrothele</taxon>
    </lineage>
</organism>
<reference evidence="2 3" key="1">
    <citation type="journal article" date="2019" name="Nat. Ecol. Evol.">
        <title>Megaphylogeny resolves global patterns of mushroom evolution.</title>
        <authorList>
            <person name="Varga T."/>
            <person name="Krizsan K."/>
            <person name="Foldi C."/>
            <person name="Dima B."/>
            <person name="Sanchez-Garcia M."/>
            <person name="Sanchez-Ramirez S."/>
            <person name="Szollosi G.J."/>
            <person name="Szarkandi J.G."/>
            <person name="Papp V."/>
            <person name="Albert L."/>
            <person name="Andreopoulos W."/>
            <person name="Angelini C."/>
            <person name="Antonin V."/>
            <person name="Barry K.W."/>
            <person name="Bougher N.L."/>
            <person name="Buchanan P."/>
            <person name="Buyck B."/>
            <person name="Bense V."/>
            <person name="Catcheside P."/>
            <person name="Chovatia M."/>
            <person name="Cooper J."/>
            <person name="Damon W."/>
            <person name="Desjardin D."/>
            <person name="Finy P."/>
            <person name="Geml J."/>
            <person name="Haridas S."/>
            <person name="Hughes K."/>
            <person name="Justo A."/>
            <person name="Karasinski D."/>
            <person name="Kautmanova I."/>
            <person name="Kiss B."/>
            <person name="Kocsube S."/>
            <person name="Kotiranta H."/>
            <person name="LaButti K.M."/>
            <person name="Lechner B.E."/>
            <person name="Liimatainen K."/>
            <person name="Lipzen A."/>
            <person name="Lukacs Z."/>
            <person name="Mihaltcheva S."/>
            <person name="Morgado L.N."/>
            <person name="Niskanen T."/>
            <person name="Noordeloos M.E."/>
            <person name="Ohm R.A."/>
            <person name="Ortiz-Santana B."/>
            <person name="Ovrebo C."/>
            <person name="Racz N."/>
            <person name="Riley R."/>
            <person name="Savchenko A."/>
            <person name="Shiryaev A."/>
            <person name="Soop K."/>
            <person name="Spirin V."/>
            <person name="Szebenyi C."/>
            <person name="Tomsovsky M."/>
            <person name="Tulloss R.E."/>
            <person name="Uehling J."/>
            <person name="Grigoriev I.V."/>
            <person name="Vagvolgyi C."/>
            <person name="Papp T."/>
            <person name="Martin F.M."/>
            <person name="Miettinen O."/>
            <person name="Hibbett D.S."/>
            <person name="Nagy L.G."/>
        </authorList>
    </citation>
    <scope>NUCLEOTIDE SEQUENCE [LARGE SCALE GENOMIC DNA]</scope>
    <source>
        <strain evidence="2 3">CBS 962.96</strain>
    </source>
</reference>
<dbReference type="EMBL" id="ML179208">
    <property type="protein sequence ID" value="THU95111.1"/>
    <property type="molecule type" value="Genomic_DNA"/>
</dbReference>
<evidence type="ECO:0000256" key="1">
    <source>
        <dbReference type="SAM" id="MobiDB-lite"/>
    </source>
</evidence>